<feature type="transmembrane region" description="Helical" evidence="1">
    <location>
        <begin position="46"/>
        <end position="68"/>
    </location>
</feature>
<protein>
    <recommendedName>
        <fullName evidence="4">Sporulation and spore germination protein</fullName>
    </recommendedName>
</protein>
<gene>
    <name evidence="2" type="ORF">SAMN05877753_102312</name>
</gene>
<evidence type="ECO:0008006" key="4">
    <source>
        <dbReference type="Google" id="ProtNLM"/>
    </source>
</evidence>
<accession>A0A285CKM7</accession>
<organism evidence="2 3">
    <name type="scientific">Bacillus oleivorans</name>
    <dbReference type="NCBI Taxonomy" id="1448271"/>
    <lineage>
        <taxon>Bacteria</taxon>
        <taxon>Bacillati</taxon>
        <taxon>Bacillota</taxon>
        <taxon>Bacilli</taxon>
        <taxon>Bacillales</taxon>
        <taxon>Bacillaceae</taxon>
        <taxon>Bacillus</taxon>
    </lineage>
</organism>
<reference evidence="2 3" key="1">
    <citation type="submission" date="2017-08" db="EMBL/GenBank/DDBJ databases">
        <authorList>
            <person name="de Groot N.N."/>
        </authorList>
    </citation>
    <scope>NUCLEOTIDE SEQUENCE [LARGE SCALE GENOMIC DNA]</scope>
    <source>
        <strain evidence="2 3">JC228</strain>
    </source>
</reference>
<keyword evidence="1" id="KW-0812">Transmembrane</keyword>
<dbReference type="RefSeq" id="WP_097157503.1">
    <property type="nucleotide sequence ID" value="NZ_OAOP01000002.1"/>
</dbReference>
<keyword evidence="1" id="KW-0472">Membrane</keyword>
<dbReference type="Proteomes" id="UP000219546">
    <property type="component" value="Unassembled WGS sequence"/>
</dbReference>
<evidence type="ECO:0000256" key="1">
    <source>
        <dbReference type="SAM" id="Phobius"/>
    </source>
</evidence>
<keyword evidence="3" id="KW-1185">Reference proteome</keyword>
<dbReference type="OrthoDB" id="2965336at2"/>
<dbReference type="EMBL" id="OAOP01000002">
    <property type="protein sequence ID" value="SNX68104.1"/>
    <property type="molecule type" value="Genomic_DNA"/>
</dbReference>
<evidence type="ECO:0000313" key="3">
    <source>
        <dbReference type="Proteomes" id="UP000219546"/>
    </source>
</evidence>
<keyword evidence="1" id="KW-1133">Transmembrane helix</keyword>
<evidence type="ECO:0000313" key="2">
    <source>
        <dbReference type="EMBL" id="SNX68104.1"/>
    </source>
</evidence>
<sequence>MVSNSSWDDKKIENLLKQMPKVEDSRNPSDIYYNVQKQLQKDKRKYWYIPTVAVAAVLLLSFILYPAIFPSNQASESEFNAAEDAAFKEESNRGAELYESKGDLAEDSGVNQQVIEEAAGDKDTSGISSIQAIPIQSALYADQVADGVTPITYAVPDEQGQNVVPVTITVPNNEDETWLEQYLNNVQRIPFEELGLNKDLLPLSGNVSIASDNAAIQIDFPKDHPYANGSLMNRSLLVSLDYTLTNTPYNKVLFKTDGTPGIDLGNLGVQPEQPVIKQTKQPYFILQTKDESEALLTPYIDGSFTTIQDALDAMKEEIDTHSLKGPLKNFTIVSVTENGTELVVDLGKIQVEETDENMLAFEAIMLTAKNFGFETVNFKHSVQQSFAYFSFNTSIKVPVAPNYLEQYSYFEQR</sequence>
<proteinExistence type="predicted"/>
<name>A0A285CKM7_9BACI</name>
<dbReference type="AlphaFoldDB" id="A0A285CKM7"/>